<dbReference type="Pfam" id="PF13343">
    <property type="entry name" value="SBP_bac_6"/>
    <property type="match status" value="1"/>
</dbReference>
<name>A0AA45WVV4_9CLOT</name>
<keyword evidence="2" id="KW-0479">Metal-binding</keyword>
<dbReference type="Proteomes" id="UP001158066">
    <property type="component" value="Unassembled WGS sequence"/>
</dbReference>
<keyword evidence="6" id="KW-1185">Reference proteome</keyword>
<evidence type="ECO:0000256" key="2">
    <source>
        <dbReference type="PIRSR" id="PIRSR002825-1"/>
    </source>
</evidence>
<feature type="region of interest" description="Disordered" evidence="3">
    <location>
        <begin position="28"/>
        <end position="56"/>
    </location>
</feature>
<dbReference type="InterPro" id="IPR026045">
    <property type="entry name" value="Ferric-bd"/>
</dbReference>
<dbReference type="EMBL" id="FXUF01000005">
    <property type="protein sequence ID" value="SMP55397.1"/>
    <property type="molecule type" value="Genomic_DNA"/>
</dbReference>
<evidence type="ECO:0000256" key="3">
    <source>
        <dbReference type="SAM" id="MobiDB-lite"/>
    </source>
</evidence>
<accession>A0AA45WVV4</accession>
<dbReference type="GO" id="GO:0015888">
    <property type="term" value="P:thiamine transport"/>
    <property type="evidence" value="ECO:0007669"/>
    <property type="project" value="TreeGrafter"/>
</dbReference>
<sequence>MTTTKRLLLCLTLCMVLFLGACAPAAPAPVTEPATDTPAPEASAEAPSDPAPLAVREPTGEPLVVYSAGPGGLAESLANGLTAATGIEVEMFQGTTGAVMGRLEAEMANPLADVVVLASWPSGMDLKERGLLHQYNDAVNADLLFPELNDEYFLFGYSASALGVTYNTLLVDVPGEDWDDYAEALFDGVVSMPDPSESGSALDFIAGYISHHPDNGWDLFEALKNNGIQVAGANRPALDAVVSGSKSVVLAGVDYMAYGDIAKGEPLGIHYPAGGTVINPRPAMIMASSNNLIAAEMFIDYLLSDEAQQMVADVYILPGRSDVPAHPDRPGYAEIPQFDIDWNWMAENQQAINEQFQSIMR</sequence>
<dbReference type="PROSITE" id="PS51257">
    <property type="entry name" value="PROKAR_LIPOPROTEIN"/>
    <property type="match status" value="1"/>
</dbReference>
<dbReference type="PANTHER" id="PTHR30006:SF2">
    <property type="entry name" value="ABC TRANSPORTER SUBSTRATE-BINDING PROTEIN"/>
    <property type="match status" value="1"/>
</dbReference>
<evidence type="ECO:0000256" key="1">
    <source>
        <dbReference type="ARBA" id="ARBA00022729"/>
    </source>
</evidence>
<evidence type="ECO:0000256" key="4">
    <source>
        <dbReference type="SAM" id="SignalP"/>
    </source>
</evidence>
<dbReference type="GO" id="GO:0030975">
    <property type="term" value="F:thiamine binding"/>
    <property type="evidence" value="ECO:0007669"/>
    <property type="project" value="TreeGrafter"/>
</dbReference>
<dbReference type="SUPFAM" id="SSF53850">
    <property type="entry name" value="Periplasmic binding protein-like II"/>
    <property type="match status" value="1"/>
</dbReference>
<dbReference type="GO" id="GO:0030288">
    <property type="term" value="C:outer membrane-bounded periplasmic space"/>
    <property type="evidence" value="ECO:0007669"/>
    <property type="project" value="TreeGrafter"/>
</dbReference>
<reference evidence="5" key="1">
    <citation type="submission" date="2017-05" db="EMBL/GenBank/DDBJ databases">
        <authorList>
            <person name="Varghese N."/>
            <person name="Submissions S."/>
        </authorList>
    </citation>
    <scope>NUCLEOTIDE SEQUENCE</scope>
    <source>
        <strain evidence="5">Su22</strain>
    </source>
</reference>
<keyword evidence="2" id="KW-0408">Iron</keyword>
<dbReference type="PIRSF" id="PIRSF002825">
    <property type="entry name" value="CfbpA"/>
    <property type="match status" value="1"/>
</dbReference>
<evidence type="ECO:0000313" key="5">
    <source>
        <dbReference type="EMBL" id="SMP55397.1"/>
    </source>
</evidence>
<dbReference type="CDD" id="cd13547">
    <property type="entry name" value="PBP2_Fbp_like_2"/>
    <property type="match status" value="1"/>
</dbReference>
<feature type="compositionally biased region" description="Low complexity" evidence="3">
    <location>
        <begin position="28"/>
        <end position="52"/>
    </location>
</feature>
<feature type="chain" id="PRO_5041366967" evidence="4">
    <location>
        <begin position="26"/>
        <end position="361"/>
    </location>
</feature>
<feature type="binding site" evidence="2">
    <location>
        <position position="255"/>
    </location>
    <ligand>
        <name>Fe cation</name>
        <dbReference type="ChEBI" id="CHEBI:24875"/>
    </ligand>
</feature>
<organism evidence="5 6">
    <name type="scientific">Anoxynatronum buryatiense</name>
    <dbReference type="NCBI Taxonomy" id="489973"/>
    <lineage>
        <taxon>Bacteria</taxon>
        <taxon>Bacillati</taxon>
        <taxon>Bacillota</taxon>
        <taxon>Clostridia</taxon>
        <taxon>Eubacteriales</taxon>
        <taxon>Clostridiaceae</taxon>
        <taxon>Anoxynatronum</taxon>
    </lineage>
</organism>
<comment type="caution">
    <text evidence="5">The sequence shown here is derived from an EMBL/GenBank/DDBJ whole genome shotgun (WGS) entry which is preliminary data.</text>
</comment>
<gene>
    <name evidence="5" type="ORF">SAMN06296020_105242</name>
</gene>
<dbReference type="PANTHER" id="PTHR30006">
    <property type="entry name" value="THIAMINE-BINDING PERIPLASMIC PROTEIN-RELATED"/>
    <property type="match status" value="1"/>
</dbReference>
<keyword evidence="1 4" id="KW-0732">Signal</keyword>
<dbReference type="GO" id="GO:0046872">
    <property type="term" value="F:metal ion binding"/>
    <property type="evidence" value="ECO:0007669"/>
    <property type="project" value="UniProtKB-KW"/>
</dbReference>
<evidence type="ECO:0000313" key="6">
    <source>
        <dbReference type="Proteomes" id="UP001158066"/>
    </source>
</evidence>
<feature type="signal peptide" evidence="4">
    <location>
        <begin position="1"/>
        <end position="25"/>
    </location>
</feature>
<dbReference type="RefSeq" id="WP_283409157.1">
    <property type="nucleotide sequence ID" value="NZ_FXUF01000005.1"/>
</dbReference>
<dbReference type="Gene3D" id="3.40.190.10">
    <property type="entry name" value="Periplasmic binding protein-like II"/>
    <property type="match status" value="2"/>
</dbReference>
<proteinExistence type="predicted"/>
<dbReference type="AlphaFoldDB" id="A0AA45WVV4"/>
<dbReference type="GO" id="GO:0030976">
    <property type="term" value="F:thiamine pyrophosphate binding"/>
    <property type="evidence" value="ECO:0007669"/>
    <property type="project" value="TreeGrafter"/>
</dbReference>
<protein>
    <submittedName>
        <fullName evidence="5">Iron(III) transport system substrate-binding protein</fullName>
    </submittedName>
</protein>